<organism evidence="4 5">
    <name type="scientific">Hibiscus sabdariffa</name>
    <name type="common">roselle</name>
    <dbReference type="NCBI Taxonomy" id="183260"/>
    <lineage>
        <taxon>Eukaryota</taxon>
        <taxon>Viridiplantae</taxon>
        <taxon>Streptophyta</taxon>
        <taxon>Embryophyta</taxon>
        <taxon>Tracheophyta</taxon>
        <taxon>Spermatophyta</taxon>
        <taxon>Magnoliopsida</taxon>
        <taxon>eudicotyledons</taxon>
        <taxon>Gunneridae</taxon>
        <taxon>Pentapetalae</taxon>
        <taxon>rosids</taxon>
        <taxon>malvids</taxon>
        <taxon>Malvales</taxon>
        <taxon>Malvaceae</taxon>
        <taxon>Malvoideae</taxon>
        <taxon>Hibiscus</taxon>
    </lineage>
</organism>
<evidence type="ECO:0000313" key="4">
    <source>
        <dbReference type="EMBL" id="KAK8507648.1"/>
    </source>
</evidence>
<keyword evidence="1" id="KW-0472">Membrane</keyword>
<dbReference type="PANTHER" id="PTHR47723">
    <property type="entry name" value="OS05G0353850 PROTEIN"/>
    <property type="match status" value="1"/>
</dbReference>
<dbReference type="InterPro" id="IPR036397">
    <property type="entry name" value="RNaseH_sf"/>
</dbReference>
<dbReference type="SUPFAM" id="SSF53098">
    <property type="entry name" value="Ribonuclease H-like"/>
    <property type="match status" value="1"/>
</dbReference>
<dbReference type="Pfam" id="PF13966">
    <property type="entry name" value="zf-RVT"/>
    <property type="match status" value="1"/>
</dbReference>
<dbReference type="InterPro" id="IPR026960">
    <property type="entry name" value="RVT-Znf"/>
</dbReference>
<dbReference type="InterPro" id="IPR044730">
    <property type="entry name" value="RNase_H-like_dom_plant"/>
</dbReference>
<keyword evidence="1" id="KW-0812">Transmembrane</keyword>
<dbReference type="Pfam" id="PF13456">
    <property type="entry name" value="RVT_3"/>
    <property type="match status" value="1"/>
</dbReference>
<dbReference type="InterPro" id="IPR012337">
    <property type="entry name" value="RNaseH-like_sf"/>
</dbReference>
<comment type="caution">
    <text evidence="4">The sequence shown here is derived from an EMBL/GenBank/DDBJ whole genome shotgun (WGS) entry which is preliminary data.</text>
</comment>
<dbReference type="Gene3D" id="3.30.420.10">
    <property type="entry name" value="Ribonuclease H-like superfamily/Ribonuclease H"/>
    <property type="match status" value="1"/>
</dbReference>
<feature type="domain" description="RNase H type-1" evidence="2">
    <location>
        <begin position="144"/>
        <end position="265"/>
    </location>
</feature>
<evidence type="ECO:0008006" key="6">
    <source>
        <dbReference type="Google" id="ProtNLM"/>
    </source>
</evidence>
<protein>
    <recommendedName>
        <fullName evidence="6">Reverse transcriptase zinc-binding domain-containing protein</fullName>
    </recommendedName>
</protein>
<dbReference type="PANTHER" id="PTHR47723:SF19">
    <property type="entry name" value="POLYNUCLEOTIDYL TRANSFERASE, RIBONUCLEASE H-LIKE SUPERFAMILY PROTEIN"/>
    <property type="match status" value="1"/>
</dbReference>
<keyword evidence="5" id="KW-1185">Reference proteome</keyword>
<proteinExistence type="predicted"/>
<evidence type="ECO:0000259" key="2">
    <source>
        <dbReference type="Pfam" id="PF13456"/>
    </source>
</evidence>
<evidence type="ECO:0000256" key="1">
    <source>
        <dbReference type="SAM" id="Phobius"/>
    </source>
</evidence>
<dbReference type="InterPro" id="IPR053151">
    <property type="entry name" value="RNase_H-like"/>
</dbReference>
<sequence>MCILPPSASSGDDRCAWRWGTTNSFSVKSTHAKLAENCWGIHSSAWKLMWSLPIPQRICLFLWLVTRQQTYDECGMMWKGYLCFATCPICNAANGTIVHTLRDCTTVRSIWLSIIDPVHGPHQDTSPTGHPIPSSMVPSWHCINTDAVVHLQSGFSTVGGAIPSSTGSWIIGYHKPFGFSSILLVELWGIFIALQLTLSLRIDCLQIQPDSKQAIQMINSSTVNCDHYPLVRAMARLRDGSCFTEFIWVLRESNSNVIVDALAKLHHDPIAQLLLLQDPLLPLCTFSSLLLLLFTTSNHLRLHGTSSNLLIPNMLVQWSSPTLGVNLLLYATCICFAVFAIIYFA</sequence>
<dbReference type="EMBL" id="JBBPBM010000107">
    <property type="protein sequence ID" value="KAK8507648.1"/>
    <property type="molecule type" value="Genomic_DNA"/>
</dbReference>
<dbReference type="CDD" id="cd06222">
    <property type="entry name" value="RNase_H_like"/>
    <property type="match status" value="1"/>
</dbReference>
<dbReference type="InterPro" id="IPR002156">
    <property type="entry name" value="RNaseH_domain"/>
</dbReference>
<dbReference type="Proteomes" id="UP001472677">
    <property type="component" value="Unassembled WGS sequence"/>
</dbReference>
<feature type="domain" description="Reverse transcriptase zinc-binding" evidence="3">
    <location>
        <begin position="25"/>
        <end position="111"/>
    </location>
</feature>
<name>A0ABR2BKF6_9ROSI</name>
<reference evidence="4 5" key="1">
    <citation type="journal article" date="2024" name="G3 (Bethesda)">
        <title>Genome assembly of Hibiscus sabdariffa L. provides insights into metabolisms of medicinal natural products.</title>
        <authorList>
            <person name="Kim T."/>
        </authorList>
    </citation>
    <scope>NUCLEOTIDE SEQUENCE [LARGE SCALE GENOMIC DNA]</scope>
    <source>
        <strain evidence="4">TK-2024</strain>
        <tissue evidence="4">Old leaves</tissue>
    </source>
</reference>
<evidence type="ECO:0000313" key="5">
    <source>
        <dbReference type="Proteomes" id="UP001472677"/>
    </source>
</evidence>
<keyword evidence="1" id="KW-1133">Transmembrane helix</keyword>
<accession>A0ABR2BKF6</accession>
<evidence type="ECO:0000259" key="3">
    <source>
        <dbReference type="Pfam" id="PF13966"/>
    </source>
</evidence>
<feature type="transmembrane region" description="Helical" evidence="1">
    <location>
        <begin position="322"/>
        <end position="344"/>
    </location>
</feature>
<gene>
    <name evidence="4" type="ORF">V6N12_017941</name>
</gene>